<feature type="region of interest" description="Disordered" evidence="1">
    <location>
        <begin position="268"/>
        <end position="291"/>
    </location>
</feature>
<reference evidence="3" key="1">
    <citation type="journal article" date="2019" name="Int. J. Syst. Evol. Microbiol.">
        <title>The Global Catalogue of Microorganisms (GCM) 10K type strain sequencing project: providing services to taxonomists for standard genome sequencing and annotation.</title>
        <authorList>
            <consortium name="The Broad Institute Genomics Platform"/>
            <consortium name="The Broad Institute Genome Sequencing Center for Infectious Disease"/>
            <person name="Wu L."/>
            <person name="Ma J."/>
        </authorList>
    </citation>
    <scope>NUCLEOTIDE SEQUENCE [LARGE SCALE GENOMIC DNA]</scope>
    <source>
        <strain evidence="3">CGMCC 4.7152</strain>
    </source>
</reference>
<proteinExistence type="predicted"/>
<gene>
    <name evidence="2" type="ORF">ACFPIJ_47165</name>
</gene>
<organism evidence="2 3">
    <name type="scientific">Dactylosporangium cerinum</name>
    <dbReference type="NCBI Taxonomy" id="1434730"/>
    <lineage>
        <taxon>Bacteria</taxon>
        <taxon>Bacillati</taxon>
        <taxon>Actinomycetota</taxon>
        <taxon>Actinomycetes</taxon>
        <taxon>Micromonosporales</taxon>
        <taxon>Micromonosporaceae</taxon>
        <taxon>Dactylosporangium</taxon>
    </lineage>
</organism>
<evidence type="ECO:0000313" key="3">
    <source>
        <dbReference type="Proteomes" id="UP001595912"/>
    </source>
</evidence>
<keyword evidence="3" id="KW-1185">Reference proteome</keyword>
<dbReference type="Proteomes" id="UP001595912">
    <property type="component" value="Unassembled WGS sequence"/>
</dbReference>
<name>A0ABV9WDP4_9ACTN</name>
<evidence type="ECO:0000313" key="2">
    <source>
        <dbReference type="EMBL" id="MFC5005401.1"/>
    </source>
</evidence>
<dbReference type="RefSeq" id="WP_380126037.1">
    <property type="nucleotide sequence ID" value="NZ_JBHSIU010000071.1"/>
</dbReference>
<accession>A0ABV9WDP4</accession>
<evidence type="ECO:0000256" key="1">
    <source>
        <dbReference type="SAM" id="MobiDB-lite"/>
    </source>
</evidence>
<feature type="compositionally biased region" description="Low complexity" evidence="1">
    <location>
        <begin position="274"/>
        <end position="291"/>
    </location>
</feature>
<dbReference type="EMBL" id="JBHSIU010000071">
    <property type="protein sequence ID" value="MFC5005401.1"/>
    <property type="molecule type" value="Genomic_DNA"/>
</dbReference>
<sequence length="291" mass="32725">MSAPATGTTAPAAGERQPAWRIQTHQYERRVELTVADRDAITGLGWQLRRRRGYDHAAPEWHRIGWLLRPLDDAVTGLHWSTDTRAHRSFADDAIALVLLRCAESGRTFWGWSADDWVALIGTSIEQFREPWPLRIDATVRPYTAALAYLIGRFTDFDRLGPFGRQVLARRVFGSDAVEEVTNRVTGMLTGWGYRIGPANSQRLSTALVQAMLINRSTRLEDLTTDVFDRLRRDHTMGRRHSHALHSIQKVVAALGFCDPRPVAPSNVRYDIEGTPTSWSTSSTGGRQPQP</sequence>
<protein>
    <submittedName>
        <fullName evidence="2">Uncharacterized protein</fullName>
    </submittedName>
</protein>
<comment type="caution">
    <text evidence="2">The sequence shown here is derived from an EMBL/GenBank/DDBJ whole genome shotgun (WGS) entry which is preliminary data.</text>
</comment>